<evidence type="ECO:0000313" key="3">
    <source>
        <dbReference type="Proteomes" id="UP000315700"/>
    </source>
</evidence>
<organism evidence="2 3">
    <name type="scientific">Caulifigura coniformis</name>
    <dbReference type="NCBI Taxonomy" id="2527983"/>
    <lineage>
        <taxon>Bacteria</taxon>
        <taxon>Pseudomonadati</taxon>
        <taxon>Planctomycetota</taxon>
        <taxon>Planctomycetia</taxon>
        <taxon>Planctomycetales</taxon>
        <taxon>Planctomycetaceae</taxon>
        <taxon>Caulifigura</taxon>
    </lineage>
</organism>
<dbReference type="OrthoDB" id="257265at2"/>
<dbReference type="KEGG" id="ccos:Pan44_17870"/>
<evidence type="ECO:0000256" key="1">
    <source>
        <dbReference type="SAM" id="MobiDB-lite"/>
    </source>
</evidence>
<dbReference type="AlphaFoldDB" id="A0A517SCD3"/>
<keyword evidence="3" id="KW-1185">Reference proteome</keyword>
<dbReference type="EMBL" id="CP036271">
    <property type="protein sequence ID" value="QDT53764.1"/>
    <property type="molecule type" value="Genomic_DNA"/>
</dbReference>
<gene>
    <name evidence="2" type="ORF">Pan44_17870</name>
</gene>
<feature type="compositionally biased region" description="Polar residues" evidence="1">
    <location>
        <begin position="194"/>
        <end position="203"/>
    </location>
</feature>
<evidence type="ECO:0008006" key="4">
    <source>
        <dbReference type="Google" id="ProtNLM"/>
    </source>
</evidence>
<feature type="region of interest" description="Disordered" evidence="1">
    <location>
        <begin position="190"/>
        <end position="228"/>
    </location>
</feature>
<dbReference type="RefSeq" id="WP_145029235.1">
    <property type="nucleotide sequence ID" value="NZ_CP036271.1"/>
</dbReference>
<evidence type="ECO:0000313" key="2">
    <source>
        <dbReference type="EMBL" id="QDT53764.1"/>
    </source>
</evidence>
<dbReference type="InterPro" id="IPR003961">
    <property type="entry name" value="FN3_dom"/>
</dbReference>
<dbReference type="InParanoid" id="A0A517SCD3"/>
<proteinExistence type="predicted"/>
<protein>
    <recommendedName>
        <fullName evidence="4">Ser-Thr-rich glycosyl-phosphatidyl-inositol-anchored membrane family protein</fullName>
    </recommendedName>
</protein>
<dbReference type="Proteomes" id="UP000315700">
    <property type="component" value="Chromosome"/>
</dbReference>
<dbReference type="CDD" id="cd00063">
    <property type="entry name" value="FN3"/>
    <property type="match status" value="1"/>
</dbReference>
<sequence length="525" mass="57012">MAGVAGLLLAAPLAAAEGPGGKPLYTQKPRFRIPFQFDAAEMQRLGAVEIQLFVSTDMGTNWNREQSVDPTAGKFAFEAPGNGEYWFAVRTVDRNQKVFPEGPPEVGLRVVVDSQPPSLDLRVEALGRDRVSLSWDASDPNIDPSSLKIEWRDEVNREWQTVGIYAAASGQTSWTTRGVVEVRGSIRDLAGNPVESSASTRGGSSLEAPSLPAFAPARSPRRSEPDFSKPVAEAMEPLPPEFENPPQTAMQPSDPQFDALPIVRSQAPSGYFRQQHRTGMLTNSNAANRPAITDDRWGPPIGQGASAFPSQTAGVAVRSVRSRTFKIGYQLDDVGPSGVANVDLYITEDGGRKWFHYGSDADRQSPFDVTVPADGTYGFCIRVQNGLGVVADPPQPGDAPDIRISIDQSAPVAQLLPLRQGQGSHNNQVLIEWSVQDELLAEQPVALTFAESPTGPWRPITGWTENSGRYVWTITEPLKQRVYIRLEARDAAGNTSIALAEQPLLVDLSRPTARIVDVEVGRTPQ</sequence>
<name>A0A517SCD3_9PLAN</name>
<accession>A0A517SCD3</accession>
<reference evidence="2 3" key="1">
    <citation type="submission" date="2019-02" db="EMBL/GenBank/DDBJ databases">
        <title>Deep-cultivation of Planctomycetes and their phenomic and genomic characterization uncovers novel biology.</title>
        <authorList>
            <person name="Wiegand S."/>
            <person name="Jogler M."/>
            <person name="Boedeker C."/>
            <person name="Pinto D."/>
            <person name="Vollmers J."/>
            <person name="Rivas-Marin E."/>
            <person name="Kohn T."/>
            <person name="Peeters S.H."/>
            <person name="Heuer A."/>
            <person name="Rast P."/>
            <person name="Oberbeckmann S."/>
            <person name="Bunk B."/>
            <person name="Jeske O."/>
            <person name="Meyerdierks A."/>
            <person name="Storesund J.E."/>
            <person name="Kallscheuer N."/>
            <person name="Luecker S."/>
            <person name="Lage O.M."/>
            <person name="Pohl T."/>
            <person name="Merkel B.J."/>
            <person name="Hornburger P."/>
            <person name="Mueller R.-W."/>
            <person name="Bruemmer F."/>
            <person name="Labrenz M."/>
            <person name="Spormann A.M."/>
            <person name="Op den Camp H."/>
            <person name="Overmann J."/>
            <person name="Amann R."/>
            <person name="Jetten M.S.M."/>
            <person name="Mascher T."/>
            <person name="Medema M.H."/>
            <person name="Devos D.P."/>
            <person name="Kaster A.-K."/>
            <person name="Ovreas L."/>
            <person name="Rohde M."/>
            <person name="Galperin M.Y."/>
            <person name="Jogler C."/>
        </authorList>
    </citation>
    <scope>NUCLEOTIDE SEQUENCE [LARGE SCALE GENOMIC DNA]</scope>
    <source>
        <strain evidence="2 3">Pan44</strain>
    </source>
</reference>